<dbReference type="EMBL" id="NBSK02000005">
    <property type="protein sequence ID" value="KAJ0207259.1"/>
    <property type="molecule type" value="Genomic_DNA"/>
</dbReference>
<sequence>MTVIRAQRHFGTDNRSKVRGNFIHYPRGIEIWHEPGVGNSLGNPATSSKVLRDHATKRNIRRMKNASFGRTIDRAREEIQPCIRMGSHRYGMSRSRSHRTQADDQAWDPGDKT</sequence>
<dbReference type="AlphaFoldDB" id="A0A9R1XEG5"/>
<accession>A0A9R1XEG5</accession>
<reference evidence="2 3" key="1">
    <citation type="journal article" date="2017" name="Nat. Commun.">
        <title>Genome assembly with in vitro proximity ligation data and whole-genome triplication in lettuce.</title>
        <authorList>
            <person name="Reyes-Chin-Wo S."/>
            <person name="Wang Z."/>
            <person name="Yang X."/>
            <person name="Kozik A."/>
            <person name="Arikit S."/>
            <person name="Song C."/>
            <person name="Xia L."/>
            <person name="Froenicke L."/>
            <person name="Lavelle D.O."/>
            <person name="Truco M.J."/>
            <person name="Xia R."/>
            <person name="Zhu S."/>
            <person name="Xu C."/>
            <person name="Xu H."/>
            <person name="Xu X."/>
            <person name="Cox K."/>
            <person name="Korf I."/>
            <person name="Meyers B.C."/>
            <person name="Michelmore R.W."/>
        </authorList>
    </citation>
    <scope>NUCLEOTIDE SEQUENCE [LARGE SCALE GENOMIC DNA]</scope>
    <source>
        <strain evidence="3">cv. Salinas</strain>
        <tissue evidence="2">Seedlings</tissue>
    </source>
</reference>
<organism evidence="2 3">
    <name type="scientific">Lactuca sativa</name>
    <name type="common">Garden lettuce</name>
    <dbReference type="NCBI Taxonomy" id="4236"/>
    <lineage>
        <taxon>Eukaryota</taxon>
        <taxon>Viridiplantae</taxon>
        <taxon>Streptophyta</taxon>
        <taxon>Embryophyta</taxon>
        <taxon>Tracheophyta</taxon>
        <taxon>Spermatophyta</taxon>
        <taxon>Magnoliopsida</taxon>
        <taxon>eudicotyledons</taxon>
        <taxon>Gunneridae</taxon>
        <taxon>Pentapetalae</taxon>
        <taxon>asterids</taxon>
        <taxon>campanulids</taxon>
        <taxon>Asterales</taxon>
        <taxon>Asteraceae</taxon>
        <taxon>Cichorioideae</taxon>
        <taxon>Cichorieae</taxon>
        <taxon>Lactucinae</taxon>
        <taxon>Lactuca</taxon>
    </lineage>
</organism>
<keyword evidence="3" id="KW-1185">Reference proteome</keyword>
<protein>
    <submittedName>
        <fullName evidence="2">Uncharacterized protein</fullName>
    </submittedName>
</protein>
<gene>
    <name evidence="2" type="ORF">LSAT_V11C500253080</name>
</gene>
<name>A0A9R1XEG5_LACSA</name>
<evidence type="ECO:0000313" key="3">
    <source>
        <dbReference type="Proteomes" id="UP000235145"/>
    </source>
</evidence>
<proteinExistence type="predicted"/>
<dbReference type="Proteomes" id="UP000235145">
    <property type="component" value="Unassembled WGS sequence"/>
</dbReference>
<comment type="caution">
    <text evidence="2">The sequence shown here is derived from an EMBL/GenBank/DDBJ whole genome shotgun (WGS) entry which is preliminary data.</text>
</comment>
<feature type="region of interest" description="Disordered" evidence="1">
    <location>
        <begin position="85"/>
        <end position="113"/>
    </location>
</feature>
<evidence type="ECO:0000256" key="1">
    <source>
        <dbReference type="SAM" id="MobiDB-lite"/>
    </source>
</evidence>
<evidence type="ECO:0000313" key="2">
    <source>
        <dbReference type="EMBL" id="KAJ0207259.1"/>
    </source>
</evidence>